<dbReference type="InterPro" id="IPR046350">
    <property type="entry name" value="Cystatin_sf"/>
</dbReference>
<dbReference type="Ensembl" id="ENSSLUT00000035784.1">
    <property type="protein sequence ID" value="ENSSLUP00000034700.1"/>
    <property type="gene ID" value="ENSSLUG00000015454.1"/>
</dbReference>
<evidence type="ECO:0000256" key="2">
    <source>
        <dbReference type="ARBA" id="ARBA00022690"/>
    </source>
</evidence>
<dbReference type="Gene3D" id="3.10.450.10">
    <property type="match status" value="1"/>
</dbReference>
<dbReference type="PANTHER" id="PTHR11414">
    <property type="entry name" value="CYSTATIN FAMILY MEMBER"/>
    <property type="match status" value="1"/>
</dbReference>
<proteinExistence type="inferred from homology"/>
<dbReference type="GO" id="GO:0005829">
    <property type="term" value="C:cytosol"/>
    <property type="evidence" value="ECO:0007669"/>
    <property type="project" value="TreeGrafter"/>
</dbReference>
<protein>
    <recommendedName>
        <fullName evidence="6">Cystatin domain-containing protein</fullName>
    </recommendedName>
</protein>
<keyword evidence="5" id="KW-1185">Reference proteome</keyword>
<keyword evidence="3" id="KW-0789">Thiol protease inhibitor</keyword>
<reference evidence="4" key="2">
    <citation type="submission" date="2025-09" db="UniProtKB">
        <authorList>
            <consortium name="Ensembl"/>
        </authorList>
    </citation>
    <scope>IDENTIFICATION</scope>
</reference>
<evidence type="ECO:0008006" key="6">
    <source>
        <dbReference type="Google" id="ProtNLM"/>
    </source>
</evidence>
<comment type="similarity">
    <text evidence="1">Belongs to the cystatin family.</text>
</comment>
<sequence>MTSIELGGWTEAQDATEETQKICDQVKHQVEEKTGKNYVSFNLPTFFKTSTHTTHLNAFTSYFIYTGEGPSGKHYIHLMVSQSLRNGKEEIELLGQQENRTKDDILV</sequence>
<dbReference type="InterPro" id="IPR001713">
    <property type="entry name" value="Prot_inh_stefin"/>
</dbReference>
<evidence type="ECO:0000313" key="5">
    <source>
        <dbReference type="Proteomes" id="UP000694568"/>
    </source>
</evidence>
<evidence type="ECO:0000256" key="3">
    <source>
        <dbReference type="ARBA" id="ARBA00022704"/>
    </source>
</evidence>
<dbReference type="SUPFAM" id="SSF54403">
    <property type="entry name" value="Cystatin/monellin"/>
    <property type="match status" value="1"/>
</dbReference>
<keyword evidence="2" id="KW-0646">Protease inhibitor</keyword>
<name>A0A8D0D2Z5_SANLU</name>
<evidence type="ECO:0000313" key="4">
    <source>
        <dbReference type="Ensembl" id="ENSSLUP00000034700.1"/>
    </source>
</evidence>
<reference evidence="4" key="1">
    <citation type="submission" date="2025-08" db="UniProtKB">
        <authorList>
            <consortium name="Ensembl"/>
        </authorList>
    </citation>
    <scope>IDENTIFICATION</scope>
</reference>
<dbReference type="Proteomes" id="UP000694568">
    <property type="component" value="Unplaced"/>
</dbReference>
<evidence type="ECO:0000256" key="1">
    <source>
        <dbReference type="ARBA" id="ARBA00009403"/>
    </source>
</evidence>
<dbReference type="AlphaFoldDB" id="A0A8D0D2Z5"/>
<accession>A0A8D0D2Z5</accession>
<organism evidence="4 5">
    <name type="scientific">Sander lucioperca</name>
    <name type="common">Pike-perch</name>
    <name type="synonym">Perca lucioperca</name>
    <dbReference type="NCBI Taxonomy" id="283035"/>
    <lineage>
        <taxon>Eukaryota</taxon>
        <taxon>Metazoa</taxon>
        <taxon>Chordata</taxon>
        <taxon>Craniata</taxon>
        <taxon>Vertebrata</taxon>
        <taxon>Euteleostomi</taxon>
        <taxon>Actinopterygii</taxon>
        <taxon>Neopterygii</taxon>
        <taxon>Teleostei</taxon>
        <taxon>Neoteleostei</taxon>
        <taxon>Acanthomorphata</taxon>
        <taxon>Eupercaria</taxon>
        <taxon>Perciformes</taxon>
        <taxon>Percoidei</taxon>
        <taxon>Percidae</taxon>
        <taxon>Luciopercinae</taxon>
        <taxon>Sander</taxon>
    </lineage>
</organism>
<dbReference type="GO" id="GO:0004869">
    <property type="term" value="F:cysteine-type endopeptidase inhibitor activity"/>
    <property type="evidence" value="ECO:0007669"/>
    <property type="project" value="UniProtKB-KW"/>
</dbReference>
<dbReference type="PRINTS" id="PR00295">
    <property type="entry name" value="STEFINA"/>
</dbReference>
<dbReference type="PANTHER" id="PTHR11414:SF21">
    <property type="entry name" value="CYSTATIN 14A, TANDEM DUPLICATE 1-RELATED"/>
    <property type="match status" value="1"/>
</dbReference>